<evidence type="ECO:0000313" key="4">
    <source>
        <dbReference type="Proteomes" id="UP000217199"/>
    </source>
</evidence>
<dbReference type="Gene3D" id="3.10.20.90">
    <property type="entry name" value="Phosphatidylinositol 3-kinase Catalytic Subunit, Chain A, domain 1"/>
    <property type="match status" value="1"/>
</dbReference>
<sequence>MSDEDTRAPPAQDQQEGEIAPKTEDPNAPINIKVVSAQGEEVFFKIKRSTKLSKLQTAYAHKIGKDVSTIRFLYDGDRINEDDTPASLDMEENDTIDVMVEQVGGHA</sequence>
<dbReference type="FunFam" id="3.10.20.90:FF:000202">
    <property type="entry name" value="Small ubiquitin-related modifier I"/>
    <property type="match status" value="1"/>
</dbReference>
<evidence type="ECO:0000313" key="3">
    <source>
        <dbReference type="EMBL" id="PAV23365.1"/>
    </source>
</evidence>
<dbReference type="EMBL" id="NBII01000001">
    <property type="protein sequence ID" value="PAV23365.1"/>
    <property type="molecule type" value="Genomic_DNA"/>
</dbReference>
<dbReference type="InterPro" id="IPR029071">
    <property type="entry name" value="Ubiquitin-like_domsf"/>
</dbReference>
<dbReference type="Pfam" id="PF11976">
    <property type="entry name" value="Rad60-SLD"/>
    <property type="match status" value="1"/>
</dbReference>
<dbReference type="InParanoid" id="A0A286UV94"/>
<feature type="domain" description="Ubiquitin-like" evidence="2">
    <location>
        <begin position="30"/>
        <end position="105"/>
    </location>
</feature>
<keyword evidence="4" id="KW-1185">Reference proteome</keyword>
<feature type="region of interest" description="Disordered" evidence="1">
    <location>
        <begin position="1"/>
        <end position="28"/>
    </location>
</feature>
<dbReference type="OrthoDB" id="442921at2759"/>
<dbReference type="SMART" id="SM00213">
    <property type="entry name" value="UBQ"/>
    <property type="match status" value="1"/>
</dbReference>
<organism evidence="3 4">
    <name type="scientific">Pyrrhoderma noxium</name>
    <dbReference type="NCBI Taxonomy" id="2282107"/>
    <lineage>
        <taxon>Eukaryota</taxon>
        <taxon>Fungi</taxon>
        <taxon>Dikarya</taxon>
        <taxon>Basidiomycota</taxon>
        <taxon>Agaricomycotina</taxon>
        <taxon>Agaricomycetes</taxon>
        <taxon>Hymenochaetales</taxon>
        <taxon>Hymenochaetaceae</taxon>
        <taxon>Pyrrhoderma</taxon>
    </lineage>
</organism>
<dbReference type="InterPro" id="IPR000626">
    <property type="entry name" value="Ubiquitin-like_dom"/>
</dbReference>
<comment type="caution">
    <text evidence="3">The sequence shown here is derived from an EMBL/GenBank/DDBJ whole genome shotgun (WGS) entry which is preliminary data.</text>
</comment>
<dbReference type="PANTHER" id="PTHR10562">
    <property type="entry name" value="SMALL UBIQUITIN-RELATED MODIFIER"/>
    <property type="match status" value="1"/>
</dbReference>
<proteinExistence type="predicted"/>
<dbReference type="PROSITE" id="PS50053">
    <property type="entry name" value="UBIQUITIN_2"/>
    <property type="match status" value="1"/>
</dbReference>
<reference evidence="3 4" key="1">
    <citation type="journal article" date="2017" name="Mol. Ecol.">
        <title>Comparative and population genomic landscape of Phellinus noxius: A hypervariable fungus causing root rot in trees.</title>
        <authorList>
            <person name="Chung C.L."/>
            <person name="Lee T.J."/>
            <person name="Akiba M."/>
            <person name="Lee H.H."/>
            <person name="Kuo T.H."/>
            <person name="Liu D."/>
            <person name="Ke H.M."/>
            <person name="Yokoi T."/>
            <person name="Roa M.B."/>
            <person name="Lu M.J."/>
            <person name="Chang Y.Y."/>
            <person name="Ann P.J."/>
            <person name="Tsai J.N."/>
            <person name="Chen C.Y."/>
            <person name="Tzean S.S."/>
            <person name="Ota Y."/>
            <person name="Hattori T."/>
            <person name="Sahashi N."/>
            <person name="Liou R.F."/>
            <person name="Kikuchi T."/>
            <person name="Tsai I.J."/>
        </authorList>
    </citation>
    <scope>NUCLEOTIDE SEQUENCE [LARGE SCALE GENOMIC DNA]</scope>
    <source>
        <strain evidence="3 4">FFPRI411160</strain>
    </source>
</reference>
<dbReference type="FunCoup" id="A0A286UV94">
    <property type="interactions" value="711"/>
</dbReference>
<dbReference type="Proteomes" id="UP000217199">
    <property type="component" value="Unassembled WGS sequence"/>
</dbReference>
<dbReference type="InterPro" id="IPR022617">
    <property type="entry name" value="Rad60/SUMO-like_dom"/>
</dbReference>
<dbReference type="AlphaFoldDB" id="A0A286UV94"/>
<name>A0A286UV94_9AGAM</name>
<dbReference type="CDD" id="cd16116">
    <property type="entry name" value="Ubl_Smt3_like"/>
    <property type="match status" value="1"/>
</dbReference>
<accession>A0A286UV94</accession>
<protein>
    <submittedName>
        <fullName evidence="3">Small ubiquitin-like modifier</fullName>
    </submittedName>
</protein>
<evidence type="ECO:0000259" key="2">
    <source>
        <dbReference type="PROSITE" id="PS50053"/>
    </source>
</evidence>
<dbReference type="STRING" id="2282107.A0A286UV94"/>
<evidence type="ECO:0000256" key="1">
    <source>
        <dbReference type="SAM" id="MobiDB-lite"/>
    </source>
</evidence>
<gene>
    <name evidence="3" type="ORF">PNOK_0043300</name>
</gene>
<dbReference type="SUPFAM" id="SSF54236">
    <property type="entry name" value="Ubiquitin-like"/>
    <property type="match status" value="1"/>
</dbReference>